<accession>A0A8J2NMW4</accession>
<feature type="non-terminal residue" evidence="1">
    <location>
        <position position="75"/>
    </location>
</feature>
<evidence type="ECO:0000313" key="2">
    <source>
        <dbReference type="Proteomes" id="UP000708208"/>
    </source>
</evidence>
<name>A0A8J2NMW4_9HEXA</name>
<reference evidence="1" key="1">
    <citation type="submission" date="2021-06" db="EMBL/GenBank/DDBJ databases">
        <authorList>
            <person name="Hodson N. C."/>
            <person name="Mongue J. A."/>
            <person name="Jaron S. K."/>
        </authorList>
    </citation>
    <scope>NUCLEOTIDE SEQUENCE</scope>
</reference>
<proteinExistence type="predicted"/>
<evidence type="ECO:0000313" key="1">
    <source>
        <dbReference type="EMBL" id="CAG7673131.1"/>
    </source>
</evidence>
<dbReference type="EMBL" id="CAJVCH010012534">
    <property type="protein sequence ID" value="CAG7673131.1"/>
    <property type="molecule type" value="Genomic_DNA"/>
</dbReference>
<dbReference type="Proteomes" id="UP000708208">
    <property type="component" value="Unassembled WGS sequence"/>
</dbReference>
<keyword evidence="2" id="KW-1185">Reference proteome</keyword>
<dbReference type="AlphaFoldDB" id="A0A8J2NMW4"/>
<feature type="non-terminal residue" evidence="1">
    <location>
        <position position="1"/>
    </location>
</feature>
<gene>
    <name evidence="1" type="ORF">AFUS01_LOCUS2193</name>
</gene>
<sequence length="75" mass="8821">DISALKDKVTRKIEELKKNGEEFPQQELFRKKLDNFYKNTSDPDGLALQLYQCGVLNKNQNEKVKKETLDYDKNN</sequence>
<comment type="caution">
    <text evidence="1">The sequence shown here is derived from an EMBL/GenBank/DDBJ whole genome shotgun (WGS) entry which is preliminary data.</text>
</comment>
<organism evidence="1 2">
    <name type="scientific">Allacma fusca</name>
    <dbReference type="NCBI Taxonomy" id="39272"/>
    <lineage>
        <taxon>Eukaryota</taxon>
        <taxon>Metazoa</taxon>
        <taxon>Ecdysozoa</taxon>
        <taxon>Arthropoda</taxon>
        <taxon>Hexapoda</taxon>
        <taxon>Collembola</taxon>
        <taxon>Symphypleona</taxon>
        <taxon>Sminthuridae</taxon>
        <taxon>Allacma</taxon>
    </lineage>
</organism>
<protein>
    <submittedName>
        <fullName evidence="1">Uncharacterized protein</fullName>
    </submittedName>
</protein>